<gene>
    <name evidence="11" type="ORF">CO662_35340</name>
</gene>
<feature type="domain" description="Blue (type 1) copper" evidence="10">
    <location>
        <begin position="28"/>
        <end position="114"/>
    </location>
</feature>
<keyword evidence="7" id="KW-0186">Copper</keyword>
<dbReference type="SUPFAM" id="SSF49503">
    <property type="entry name" value="Cupredoxins"/>
    <property type="match status" value="1"/>
</dbReference>
<sequence>MKSIATLALAASAAVIAGSAAAADFEVHMLNKGADGGLAFDRILTKVKAGDTVTFVPIDKGQNDETVKDMIPDGAAAFRGKTNETVKRTFSMPGAYVIKCLPHFPMGMVAVVVVGDAPANLDKIKSAKLPNKAGERVDKALSQL</sequence>
<evidence type="ECO:0000259" key="10">
    <source>
        <dbReference type="Pfam" id="PF00127"/>
    </source>
</evidence>
<dbReference type="InterPro" id="IPR012745">
    <property type="entry name" value="Pseudoazurin"/>
</dbReference>
<evidence type="ECO:0000256" key="1">
    <source>
        <dbReference type="ARBA" id="ARBA00001935"/>
    </source>
</evidence>
<dbReference type="InterPro" id="IPR002386">
    <property type="entry name" value="Amicyanin/Pseudoazurin"/>
</dbReference>
<keyword evidence="12" id="KW-1185">Reference proteome</keyword>
<comment type="caution">
    <text evidence="11">The sequence shown here is derived from an EMBL/GenBank/DDBJ whole genome shotgun (WGS) entry which is preliminary data.</text>
</comment>
<dbReference type="Gene3D" id="2.60.40.420">
    <property type="entry name" value="Cupredoxins - blue copper proteins"/>
    <property type="match status" value="1"/>
</dbReference>
<evidence type="ECO:0000256" key="9">
    <source>
        <dbReference type="SAM" id="SignalP"/>
    </source>
</evidence>
<dbReference type="InterPro" id="IPR008972">
    <property type="entry name" value="Cupredoxin"/>
</dbReference>
<dbReference type="InterPro" id="IPR000923">
    <property type="entry name" value="BlueCu_1"/>
</dbReference>
<keyword evidence="6" id="KW-0249">Electron transport</keyword>
<evidence type="ECO:0000256" key="7">
    <source>
        <dbReference type="ARBA" id="ARBA00023008"/>
    </source>
</evidence>
<proteinExistence type="predicted"/>
<evidence type="ECO:0000256" key="8">
    <source>
        <dbReference type="NCBIfam" id="TIGR02375"/>
    </source>
</evidence>
<dbReference type="Proteomes" id="UP000219972">
    <property type="component" value="Unassembled WGS sequence"/>
</dbReference>
<evidence type="ECO:0000256" key="5">
    <source>
        <dbReference type="ARBA" id="ARBA00022764"/>
    </source>
</evidence>
<dbReference type="EMBL" id="NWSL01000050">
    <property type="protein sequence ID" value="PDS47370.1"/>
    <property type="molecule type" value="Genomic_DNA"/>
</dbReference>
<keyword evidence="9" id="KW-0732">Signal</keyword>
<evidence type="ECO:0000313" key="11">
    <source>
        <dbReference type="EMBL" id="PDS47370.1"/>
    </source>
</evidence>
<organism evidence="11 12">
    <name type="scientific">Rhizobium anhuiense</name>
    <dbReference type="NCBI Taxonomy" id="1184720"/>
    <lineage>
        <taxon>Bacteria</taxon>
        <taxon>Pseudomonadati</taxon>
        <taxon>Pseudomonadota</taxon>
        <taxon>Alphaproteobacteria</taxon>
        <taxon>Hyphomicrobiales</taxon>
        <taxon>Rhizobiaceae</taxon>
        <taxon>Rhizobium/Agrobacterium group</taxon>
        <taxon>Rhizobium</taxon>
    </lineage>
</organism>
<evidence type="ECO:0000313" key="12">
    <source>
        <dbReference type="Proteomes" id="UP000219972"/>
    </source>
</evidence>
<evidence type="ECO:0000256" key="6">
    <source>
        <dbReference type="ARBA" id="ARBA00022982"/>
    </source>
</evidence>
<keyword evidence="4" id="KW-0479">Metal-binding</keyword>
<dbReference type="PRINTS" id="PR00155">
    <property type="entry name" value="AMICYANIN"/>
</dbReference>
<accession>A0ABX4IWR8</accession>
<feature type="signal peptide" evidence="9">
    <location>
        <begin position="1"/>
        <end position="22"/>
    </location>
</feature>
<keyword evidence="5" id="KW-0574">Periplasm</keyword>
<feature type="chain" id="PRO_5046915962" description="Pseudoazurin" evidence="9">
    <location>
        <begin position="23"/>
        <end position="144"/>
    </location>
</feature>
<dbReference type="Pfam" id="PF00127">
    <property type="entry name" value="Copper-bind"/>
    <property type="match status" value="1"/>
</dbReference>
<evidence type="ECO:0000256" key="2">
    <source>
        <dbReference type="ARBA" id="ARBA00004418"/>
    </source>
</evidence>
<keyword evidence="3" id="KW-0813">Transport</keyword>
<comment type="cofactor">
    <cofactor evidence="1">
        <name>Cu cation</name>
        <dbReference type="ChEBI" id="CHEBI:23378"/>
    </cofactor>
</comment>
<protein>
    <recommendedName>
        <fullName evidence="8">Pseudoazurin</fullName>
    </recommendedName>
</protein>
<dbReference type="InterPro" id="IPR001235">
    <property type="entry name" value="Copper_blue_Plastocyanin"/>
</dbReference>
<reference evidence="11 12" key="1">
    <citation type="submission" date="2017-09" db="EMBL/GenBank/DDBJ databases">
        <title>Comparative genomics of rhizobia isolated from Phaseolus vulgaris in China.</title>
        <authorList>
            <person name="Tong W."/>
        </authorList>
    </citation>
    <scope>NUCLEOTIDE SEQUENCE [LARGE SCALE GENOMIC DNA]</scope>
    <source>
        <strain evidence="11 12">Y27</strain>
    </source>
</reference>
<dbReference type="RefSeq" id="WP_097545423.1">
    <property type="nucleotide sequence ID" value="NZ_NWSK01000040.1"/>
</dbReference>
<dbReference type="NCBIfam" id="TIGR02375">
    <property type="entry name" value="pseudoazurin"/>
    <property type="match status" value="1"/>
</dbReference>
<evidence type="ECO:0000256" key="3">
    <source>
        <dbReference type="ARBA" id="ARBA00022448"/>
    </source>
</evidence>
<comment type="subcellular location">
    <subcellularLocation>
        <location evidence="2">Periplasm</location>
    </subcellularLocation>
</comment>
<name>A0ABX4IWR8_9HYPH</name>
<evidence type="ECO:0000256" key="4">
    <source>
        <dbReference type="ARBA" id="ARBA00022723"/>
    </source>
</evidence>
<dbReference type="PRINTS" id="PR00156">
    <property type="entry name" value="COPPERBLUE"/>
</dbReference>